<proteinExistence type="predicted"/>
<evidence type="ECO:0000313" key="1">
    <source>
        <dbReference type="EMBL" id="MBC5862073.1"/>
    </source>
</evidence>
<evidence type="ECO:0000313" key="2">
    <source>
        <dbReference type="Proteomes" id="UP000621670"/>
    </source>
</evidence>
<dbReference type="Proteomes" id="UP000621670">
    <property type="component" value="Unassembled WGS sequence"/>
</dbReference>
<comment type="caution">
    <text evidence="1">The sequence shown here is derived from an EMBL/GenBank/DDBJ whole genome shotgun (WGS) entry which is preliminary data.</text>
</comment>
<accession>A0ABR7JCI4</accession>
<name>A0ABR7JCI4_9FLAO</name>
<gene>
    <name evidence="1" type="ORF">H8R26_01435</name>
</gene>
<organism evidence="1 2">
    <name type="scientific">Flavobacterium turcicum</name>
    <dbReference type="NCBI Taxonomy" id="2764718"/>
    <lineage>
        <taxon>Bacteria</taxon>
        <taxon>Pseudomonadati</taxon>
        <taxon>Bacteroidota</taxon>
        <taxon>Flavobacteriia</taxon>
        <taxon>Flavobacteriales</taxon>
        <taxon>Flavobacteriaceae</taxon>
        <taxon>Flavobacterium</taxon>
    </lineage>
</organism>
<reference evidence="1 2" key="1">
    <citation type="submission" date="2020-08" db="EMBL/GenBank/DDBJ databases">
        <title>Description of novel Flavobacterium F-400 isolate.</title>
        <authorList>
            <person name="Saticioglu I."/>
            <person name="Duman M."/>
            <person name="Altun S."/>
        </authorList>
    </citation>
    <scope>NUCLEOTIDE SEQUENCE [LARGE SCALE GENOMIC DNA]</scope>
    <source>
        <strain evidence="1 2">F-400</strain>
    </source>
</reference>
<protein>
    <submittedName>
        <fullName evidence="1">Type II toxin-antitoxin system RelE/ParE family toxin</fullName>
    </submittedName>
</protein>
<keyword evidence="2" id="KW-1185">Reference proteome</keyword>
<sequence length="97" mass="11549">MALEIKWTPQADTGLAIVIEYLEAEWTFREILQLEENINQVIKQISHFPDLYPKSKSFKNLHKATIDRNNYLVYQVNYKKSCIEIINFRGTKQKPKY</sequence>
<dbReference type="InterPro" id="IPR035093">
    <property type="entry name" value="RelE/ParE_toxin_dom_sf"/>
</dbReference>
<dbReference type="Gene3D" id="3.30.2310.20">
    <property type="entry name" value="RelE-like"/>
    <property type="match status" value="1"/>
</dbReference>
<dbReference type="RefSeq" id="WP_166132727.1">
    <property type="nucleotide sequence ID" value="NZ_JAAOBY010000001.1"/>
</dbReference>
<dbReference type="EMBL" id="JACRUM010000001">
    <property type="protein sequence ID" value="MBC5862073.1"/>
    <property type="molecule type" value="Genomic_DNA"/>
</dbReference>